<dbReference type="AlphaFoldDB" id="A0A9R1X4W0"/>
<accession>A0A9R1X4W0</accession>
<reference evidence="1 2" key="1">
    <citation type="journal article" date="2017" name="Nat. Commun.">
        <title>Genome assembly with in vitro proximity ligation data and whole-genome triplication in lettuce.</title>
        <authorList>
            <person name="Reyes-Chin-Wo S."/>
            <person name="Wang Z."/>
            <person name="Yang X."/>
            <person name="Kozik A."/>
            <person name="Arikit S."/>
            <person name="Song C."/>
            <person name="Xia L."/>
            <person name="Froenicke L."/>
            <person name="Lavelle D.O."/>
            <person name="Truco M.J."/>
            <person name="Xia R."/>
            <person name="Zhu S."/>
            <person name="Xu C."/>
            <person name="Xu H."/>
            <person name="Xu X."/>
            <person name="Cox K."/>
            <person name="Korf I."/>
            <person name="Meyers B.C."/>
            <person name="Michelmore R.W."/>
        </authorList>
    </citation>
    <scope>NUCLEOTIDE SEQUENCE [LARGE SCALE GENOMIC DNA]</scope>
    <source>
        <strain evidence="2">cv. Salinas</strain>
        <tissue evidence="1">Seedlings</tissue>
    </source>
</reference>
<dbReference type="PANTHER" id="PTHR21022">
    <property type="entry name" value="PREPHENATE DEHYDRATASE P PROTEIN"/>
    <property type="match status" value="1"/>
</dbReference>
<comment type="caution">
    <text evidence="1">The sequence shown here is derived from an EMBL/GenBank/DDBJ whole genome shotgun (WGS) entry which is preliminary data.</text>
</comment>
<protein>
    <submittedName>
        <fullName evidence="1">Uncharacterized protein</fullName>
    </submittedName>
</protein>
<evidence type="ECO:0000313" key="1">
    <source>
        <dbReference type="EMBL" id="KAJ0196082.1"/>
    </source>
</evidence>
<sequence>MVHLAWLSSQSDLEANLFKSEVFLPKAFSSAKGYFSNSTFCLTIFILNVHDDLDNITRFLILAREPIIPGIDKPQKTSIVFTLEEGHRV</sequence>
<evidence type="ECO:0000313" key="2">
    <source>
        <dbReference type="Proteomes" id="UP000235145"/>
    </source>
</evidence>
<dbReference type="PANTHER" id="PTHR21022:SF20">
    <property type="entry name" value="AROGENATE DEHYDRATASE_PREPHENATE DEHYDRATASE 1, CHLOROPLASTIC"/>
    <property type="match status" value="1"/>
</dbReference>
<organism evidence="1 2">
    <name type="scientific">Lactuca sativa</name>
    <name type="common">Garden lettuce</name>
    <dbReference type="NCBI Taxonomy" id="4236"/>
    <lineage>
        <taxon>Eukaryota</taxon>
        <taxon>Viridiplantae</taxon>
        <taxon>Streptophyta</taxon>
        <taxon>Embryophyta</taxon>
        <taxon>Tracheophyta</taxon>
        <taxon>Spermatophyta</taxon>
        <taxon>Magnoliopsida</taxon>
        <taxon>eudicotyledons</taxon>
        <taxon>Gunneridae</taxon>
        <taxon>Pentapetalae</taxon>
        <taxon>asterids</taxon>
        <taxon>campanulids</taxon>
        <taxon>Asterales</taxon>
        <taxon>Asteraceae</taxon>
        <taxon>Cichorioideae</taxon>
        <taxon>Cichorieae</taxon>
        <taxon>Lactucinae</taxon>
        <taxon>Lactuca</taxon>
    </lineage>
</organism>
<dbReference type="Proteomes" id="UP000235145">
    <property type="component" value="Unassembled WGS sequence"/>
</dbReference>
<proteinExistence type="predicted"/>
<keyword evidence="2" id="KW-1185">Reference proteome</keyword>
<dbReference type="EMBL" id="NBSK02000007">
    <property type="protein sequence ID" value="KAJ0196082.1"/>
    <property type="molecule type" value="Genomic_DNA"/>
</dbReference>
<gene>
    <name evidence="1" type="ORF">LSAT_V11C700352630</name>
</gene>
<name>A0A9R1X4W0_LACSA</name>